<evidence type="ECO:0008006" key="3">
    <source>
        <dbReference type="Google" id="ProtNLM"/>
    </source>
</evidence>
<accession>A0A516GD03</accession>
<dbReference type="RefSeq" id="WP_143784092.1">
    <property type="nucleotide sequence ID" value="NZ_CP041616.1"/>
</dbReference>
<keyword evidence="2" id="KW-1185">Reference proteome</keyword>
<dbReference type="AlphaFoldDB" id="A0A516GD03"/>
<dbReference type="KEGG" id="orz:FNH13_14595"/>
<protein>
    <recommendedName>
        <fullName evidence="3">Cation/H+ exchanger domain-containing protein</fullName>
    </recommendedName>
</protein>
<proteinExistence type="predicted"/>
<evidence type="ECO:0000313" key="1">
    <source>
        <dbReference type="EMBL" id="QDO89405.1"/>
    </source>
</evidence>
<sequence length="86" mass="8707">MEQTGSGLRRPTLAFVGWFGPRGLPSVVFALIANDALNGQPGAATVVATTAATVLLSVLAHGLTAPPFSAAYGAWVRRTAPGAETS</sequence>
<dbReference type="EMBL" id="CP041616">
    <property type="protein sequence ID" value="QDO89405.1"/>
    <property type="molecule type" value="Genomic_DNA"/>
</dbReference>
<dbReference type="OrthoDB" id="4174405at2"/>
<gene>
    <name evidence="1" type="ORF">FNH13_14595</name>
</gene>
<dbReference type="Proteomes" id="UP000315395">
    <property type="component" value="Chromosome"/>
</dbReference>
<evidence type="ECO:0000313" key="2">
    <source>
        <dbReference type="Proteomes" id="UP000315395"/>
    </source>
</evidence>
<organism evidence="1 2">
    <name type="scientific">Ornithinimicrobium ciconiae</name>
    <dbReference type="NCBI Taxonomy" id="2594265"/>
    <lineage>
        <taxon>Bacteria</taxon>
        <taxon>Bacillati</taxon>
        <taxon>Actinomycetota</taxon>
        <taxon>Actinomycetes</taxon>
        <taxon>Micrococcales</taxon>
        <taxon>Ornithinimicrobiaceae</taxon>
        <taxon>Ornithinimicrobium</taxon>
    </lineage>
</organism>
<name>A0A516GD03_9MICO</name>
<reference evidence="1 2" key="1">
    <citation type="submission" date="2019-07" db="EMBL/GenBank/DDBJ databases">
        <title>complete genome sequencing of Ornithinimicrobium sp. H23M54.</title>
        <authorList>
            <person name="Bae J.-W."/>
            <person name="Lee S.-Y."/>
        </authorList>
    </citation>
    <scope>NUCLEOTIDE SEQUENCE [LARGE SCALE GENOMIC DNA]</scope>
    <source>
        <strain evidence="1 2">H23M54</strain>
    </source>
</reference>